<protein>
    <recommendedName>
        <fullName evidence="2">glutathione-specific gamma-glutamylcyclotransferase</fullName>
        <ecNumber evidence="2">4.3.2.7</ecNumber>
    </recommendedName>
</protein>
<dbReference type="OMA" id="WIFGYGE"/>
<evidence type="ECO:0000256" key="4">
    <source>
        <dbReference type="ARBA" id="ARBA00048073"/>
    </source>
</evidence>
<keyword evidence="6" id="KW-1185">Reference proteome</keyword>
<dbReference type="InterPro" id="IPR036568">
    <property type="entry name" value="GGCT-like_sf"/>
</dbReference>
<proteinExistence type="inferred from homology"/>
<dbReference type="STRING" id="6239.F22F7.7a.1"/>
<dbReference type="Bgee" id="WBGene00017724">
    <property type="expression patterns" value="Expressed in pharyngeal muscle cell (C elegans) and 3 other cell types or tissues"/>
</dbReference>
<dbReference type="HOGENOM" id="CLU_070703_0_0_1"/>
<dbReference type="PhylomeDB" id="Q9GZE8"/>
<evidence type="ECO:0000256" key="3">
    <source>
        <dbReference type="ARBA" id="ARBA00023239"/>
    </source>
</evidence>
<comment type="similarity">
    <text evidence="1">Belongs to the gamma-glutamylcyclotransferase family. ChaC subfamily.</text>
</comment>
<dbReference type="SUPFAM" id="SSF110857">
    <property type="entry name" value="Gamma-glutamyl cyclotransferase-like"/>
    <property type="match status" value="1"/>
</dbReference>
<dbReference type="Gene3D" id="3.10.490.10">
    <property type="entry name" value="Gamma-glutamyl cyclotransferase-like"/>
    <property type="match status" value="1"/>
</dbReference>
<comment type="catalytic activity">
    <reaction evidence="4">
        <text>glutathione = L-cysteinylglycine + 5-oxo-L-proline</text>
        <dbReference type="Rhea" id="RHEA:47724"/>
        <dbReference type="ChEBI" id="CHEBI:57925"/>
        <dbReference type="ChEBI" id="CHEBI:58402"/>
        <dbReference type="ChEBI" id="CHEBI:61694"/>
        <dbReference type="EC" id="4.3.2.7"/>
    </reaction>
</comment>
<dbReference type="Reactome" id="R-CEL-174403">
    <property type="pathway name" value="Glutathione synthesis and recycling"/>
</dbReference>
<dbReference type="GO" id="GO:0061928">
    <property type="term" value="F:glutathione specific gamma-glutamylcyclotransferase activity"/>
    <property type="evidence" value="ECO:0000318"/>
    <property type="project" value="GO_Central"/>
</dbReference>
<evidence type="ECO:0000313" key="5">
    <source>
        <dbReference type="EMBL" id="CCD67446.1"/>
    </source>
</evidence>
<dbReference type="CTD" id="178693"/>
<name>Q9GZE8_CAEEL</name>
<dbReference type="PANTHER" id="PTHR12192:SF26">
    <property type="entry name" value="GLUTATHIONE-SPECIFIC GAMMA-GLUTAMYLCYCLOTRANSFERASE 1"/>
    <property type="match status" value="1"/>
</dbReference>
<dbReference type="InParanoid" id="Q9GZE8"/>
<dbReference type="WormBase" id="F22F7.7a">
    <property type="protein sequence ID" value="CE27995"/>
    <property type="gene ID" value="WBGene00017724"/>
</dbReference>
<evidence type="ECO:0000256" key="1">
    <source>
        <dbReference type="ARBA" id="ARBA00009662"/>
    </source>
</evidence>
<keyword evidence="3" id="KW-0456">Lyase</keyword>
<gene>
    <name evidence="5" type="ORF">CELE_F22F7.7</name>
    <name evidence="5 7" type="ORF">F22F7.7</name>
</gene>
<dbReference type="PIR" id="T33188">
    <property type="entry name" value="T33188"/>
</dbReference>
<organism evidence="5 6">
    <name type="scientific">Caenorhabditis elegans</name>
    <dbReference type="NCBI Taxonomy" id="6239"/>
    <lineage>
        <taxon>Eukaryota</taxon>
        <taxon>Metazoa</taxon>
        <taxon>Ecdysozoa</taxon>
        <taxon>Nematoda</taxon>
        <taxon>Chromadorea</taxon>
        <taxon>Rhabditida</taxon>
        <taxon>Rhabditina</taxon>
        <taxon>Rhabditomorpha</taxon>
        <taxon>Rhabditoidea</taxon>
        <taxon>Rhabditidae</taxon>
        <taxon>Peloderinae</taxon>
        <taxon>Caenorhabditis</taxon>
    </lineage>
</organism>
<dbReference type="GeneID" id="178693"/>
<dbReference type="GO" id="GO:0005737">
    <property type="term" value="C:cytoplasm"/>
    <property type="evidence" value="ECO:0007005"/>
    <property type="project" value="WormBase"/>
</dbReference>
<dbReference type="UCSC" id="F22F7.7.1">
    <property type="organism name" value="c. elegans"/>
</dbReference>
<dbReference type="CDD" id="cd06661">
    <property type="entry name" value="GGCT_like"/>
    <property type="match status" value="1"/>
</dbReference>
<dbReference type="InterPro" id="IPR013024">
    <property type="entry name" value="GGCT-like"/>
</dbReference>
<dbReference type="PaxDb" id="6239-F22F7.7.1"/>
<sequence>MPLKSKILWNIAHVPRPRIVKKPPPPPPWPVTTYPAKMEALATSSTSQSLWIFGYGSLIWNPGFTFSTSRKAYAIGWARRMYQGNTYHRGDEKLPGRVATLIEETNSYTNGVVFRVDGKSAIATAVKYLEQRECDNGYAFRMVPVQIRSAAHRRPTVVMALTCVADQQNELYLGPDDLIKMAREIVTAKGCAGPNCEYVLNLAENLRKLFPNDEDDHLFQLEHHVRIAKVRA</sequence>
<dbReference type="EMBL" id="BX284605">
    <property type="protein sequence ID" value="CCD67446.1"/>
    <property type="molecule type" value="Genomic_DNA"/>
</dbReference>
<dbReference type="FunCoup" id="Q9GZE8">
    <property type="interactions" value="1299"/>
</dbReference>
<dbReference type="eggNOG" id="KOG3182">
    <property type="taxonomic scope" value="Eukaryota"/>
</dbReference>
<dbReference type="PANTHER" id="PTHR12192">
    <property type="entry name" value="CATION TRANSPORT PROTEIN CHAC-RELATED"/>
    <property type="match status" value="1"/>
</dbReference>
<dbReference type="AGR" id="WB:WBGene00017724"/>
<dbReference type="OrthoDB" id="1933483at2759"/>
<dbReference type="FunFam" id="3.10.490.10:FF:000016">
    <property type="entry name" value="Gamma-glutamylcyclotransferase"/>
    <property type="match status" value="1"/>
</dbReference>
<accession>Q9GZE8</accession>
<dbReference type="EC" id="4.3.2.7" evidence="2"/>
<dbReference type="SMR" id="Q9GZE8"/>
<dbReference type="ExpressionAtlas" id="Q9GZE8">
    <property type="expression patterns" value="baseline and differential"/>
</dbReference>
<dbReference type="InterPro" id="IPR006840">
    <property type="entry name" value="ChaC"/>
</dbReference>
<dbReference type="AlphaFoldDB" id="Q9GZE8"/>
<dbReference type="Proteomes" id="UP000001940">
    <property type="component" value="Chromosome V"/>
</dbReference>
<evidence type="ECO:0000256" key="2">
    <source>
        <dbReference type="ARBA" id="ARBA00012344"/>
    </source>
</evidence>
<dbReference type="GO" id="GO:0006751">
    <property type="term" value="P:glutathione catabolic process"/>
    <property type="evidence" value="ECO:0000318"/>
    <property type="project" value="GO_Central"/>
</dbReference>
<dbReference type="Pfam" id="PF04752">
    <property type="entry name" value="ChaC"/>
    <property type="match status" value="1"/>
</dbReference>
<dbReference type="GO" id="GO:0055120">
    <property type="term" value="C:striated muscle dense body"/>
    <property type="evidence" value="ECO:0007005"/>
    <property type="project" value="WormBase"/>
</dbReference>
<evidence type="ECO:0000313" key="7">
    <source>
        <dbReference type="WormBase" id="F22F7.7a"/>
    </source>
</evidence>
<evidence type="ECO:0000313" key="6">
    <source>
        <dbReference type="Proteomes" id="UP000001940"/>
    </source>
</evidence>
<dbReference type="RefSeq" id="NP_503578.1">
    <property type="nucleotide sequence ID" value="NM_071177.3"/>
</dbReference>
<reference evidence="5 6" key="1">
    <citation type="journal article" date="1998" name="Science">
        <title>Genome sequence of the nematode C. elegans: a platform for investigating biology.</title>
        <authorList>
            <consortium name="The C. elegans sequencing consortium"/>
            <person name="Sulson J.E."/>
            <person name="Waterston R."/>
        </authorList>
    </citation>
    <scope>NUCLEOTIDE SEQUENCE [LARGE SCALE GENOMIC DNA]</scope>
    <source>
        <strain evidence="5 6">Bristol N2</strain>
    </source>
</reference>